<dbReference type="PANTHER" id="PTHR46481">
    <property type="entry name" value="ZINC FINGER BED DOMAIN-CONTAINING PROTEIN 4"/>
    <property type="match status" value="1"/>
</dbReference>
<evidence type="ECO:0008006" key="8">
    <source>
        <dbReference type="Google" id="ProtNLM"/>
    </source>
</evidence>
<keyword evidence="3" id="KW-0863">Zinc-finger</keyword>
<gene>
    <name evidence="6" type="ORF">E3N88_10585</name>
</gene>
<comment type="caution">
    <text evidence="6">The sequence shown here is derived from an EMBL/GenBank/DDBJ whole genome shotgun (WGS) entry which is preliminary data.</text>
</comment>
<keyword evidence="4" id="KW-0862">Zinc</keyword>
<evidence type="ECO:0000313" key="7">
    <source>
        <dbReference type="Proteomes" id="UP000326396"/>
    </source>
</evidence>
<keyword evidence="5" id="KW-0539">Nucleus</keyword>
<evidence type="ECO:0000256" key="4">
    <source>
        <dbReference type="ARBA" id="ARBA00022833"/>
    </source>
</evidence>
<proteinExistence type="predicted"/>
<evidence type="ECO:0000256" key="2">
    <source>
        <dbReference type="ARBA" id="ARBA00022723"/>
    </source>
</evidence>
<protein>
    <recommendedName>
        <fullName evidence="8">BED-type domain-containing protein</fullName>
    </recommendedName>
</protein>
<comment type="subcellular location">
    <subcellularLocation>
        <location evidence="1">Nucleus</location>
    </subcellularLocation>
</comment>
<dbReference type="InterPro" id="IPR052035">
    <property type="entry name" value="ZnF_BED_domain_contain"/>
</dbReference>
<evidence type="ECO:0000256" key="5">
    <source>
        <dbReference type="ARBA" id="ARBA00023242"/>
    </source>
</evidence>
<reference evidence="6 7" key="1">
    <citation type="submission" date="2019-05" db="EMBL/GenBank/DDBJ databases">
        <title>Mikania micrantha, genome provides insights into the molecular mechanism of rapid growth.</title>
        <authorList>
            <person name="Liu B."/>
        </authorList>
    </citation>
    <scope>NUCLEOTIDE SEQUENCE [LARGE SCALE GENOMIC DNA]</scope>
    <source>
        <strain evidence="6">NLD-2019</strain>
        <tissue evidence="6">Leaf</tissue>
    </source>
</reference>
<dbReference type="GO" id="GO:0008270">
    <property type="term" value="F:zinc ion binding"/>
    <property type="evidence" value="ECO:0007669"/>
    <property type="project" value="UniProtKB-KW"/>
</dbReference>
<dbReference type="PANTHER" id="PTHR46481:SF10">
    <property type="entry name" value="ZINC FINGER BED DOMAIN-CONTAINING PROTEIN 39"/>
    <property type="match status" value="1"/>
</dbReference>
<dbReference type="GO" id="GO:0005634">
    <property type="term" value="C:nucleus"/>
    <property type="evidence" value="ECO:0007669"/>
    <property type="project" value="UniProtKB-SubCell"/>
</dbReference>
<evidence type="ECO:0000256" key="3">
    <source>
        <dbReference type="ARBA" id="ARBA00022771"/>
    </source>
</evidence>
<keyword evidence="2" id="KW-0479">Metal-binding</keyword>
<dbReference type="OrthoDB" id="1735573at2759"/>
<keyword evidence="7" id="KW-1185">Reference proteome</keyword>
<sequence>MLNRSRDASYSSVGQGSNTGPSFVRVIEHNRNPEIWCNWDLVELSDGSIKARCKFCGIYFGKESNSNLKKHITKPFCKELKKDPESQQTQMDVEGGIFNYDLDRVRDRMAKFVIQEALPFSHFDNPRLTNMIRETLQPRYTHVSRQTLRRYCLKMWKHAKQELVAYFENLKTGVNLTSDVWSAPHNLPESYLCVTAHW</sequence>
<evidence type="ECO:0000256" key="1">
    <source>
        <dbReference type="ARBA" id="ARBA00004123"/>
    </source>
</evidence>
<dbReference type="Proteomes" id="UP000326396">
    <property type="component" value="Linkage Group LG13"/>
</dbReference>
<organism evidence="6 7">
    <name type="scientific">Mikania micrantha</name>
    <name type="common">bitter vine</name>
    <dbReference type="NCBI Taxonomy" id="192012"/>
    <lineage>
        <taxon>Eukaryota</taxon>
        <taxon>Viridiplantae</taxon>
        <taxon>Streptophyta</taxon>
        <taxon>Embryophyta</taxon>
        <taxon>Tracheophyta</taxon>
        <taxon>Spermatophyta</taxon>
        <taxon>Magnoliopsida</taxon>
        <taxon>eudicotyledons</taxon>
        <taxon>Gunneridae</taxon>
        <taxon>Pentapetalae</taxon>
        <taxon>asterids</taxon>
        <taxon>campanulids</taxon>
        <taxon>Asterales</taxon>
        <taxon>Asteraceae</taxon>
        <taxon>Asteroideae</taxon>
        <taxon>Heliantheae alliance</taxon>
        <taxon>Eupatorieae</taxon>
        <taxon>Mikania</taxon>
    </lineage>
</organism>
<evidence type="ECO:0000313" key="6">
    <source>
        <dbReference type="EMBL" id="KAD6119314.1"/>
    </source>
</evidence>
<dbReference type="EMBL" id="SZYD01000005">
    <property type="protein sequence ID" value="KAD6119314.1"/>
    <property type="molecule type" value="Genomic_DNA"/>
</dbReference>
<dbReference type="AlphaFoldDB" id="A0A5N6PD14"/>
<accession>A0A5N6PD14</accession>
<name>A0A5N6PD14_9ASTR</name>